<keyword evidence="3 5" id="KW-0658">Purine biosynthesis</keyword>
<evidence type="ECO:0000256" key="5">
    <source>
        <dbReference type="HAMAP-Rule" id="MF_01928"/>
    </source>
</evidence>
<dbReference type="PANTHER" id="PTHR11609">
    <property type="entry name" value="PURINE BIOSYNTHESIS PROTEIN 6/7, PUR6/7"/>
    <property type="match status" value="1"/>
</dbReference>
<feature type="binding site" evidence="5">
    <location>
        <position position="241"/>
    </location>
    <ligand>
        <name>ATP</name>
        <dbReference type="ChEBI" id="CHEBI:30616"/>
    </ligand>
</feature>
<dbReference type="PANTHER" id="PTHR11609:SF5">
    <property type="entry name" value="PHOSPHORIBOSYLAMINOIMIDAZOLE CARBOXYLASE"/>
    <property type="match status" value="1"/>
</dbReference>
<comment type="function">
    <text evidence="5">Catalyzes the ATP-dependent conversion of 5-aminoimidazole ribonucleotide (AIR) and HCO(3)(-) to N5-carboxyaminoimidazole ribonucleotide (N5-CAIR).</text>
</comment>
<dbReference type="NCBIfam" id="NF004676">
    <property type="entry name" value="PRK06019.1-2"/>
    <property type="match status" value="1"/>
</dbReference>
<protein>
    <recommendedName>
        <fullName evidence="5 6">N5-carboxyaminoimidazole ribonucleotide synthase</fullName>
        <shortName evidence="5 6">N5-CAIR synthase</shortName>
        <ecNumber evidence="5 6">6.3.4.18</ecNumber>
    </recommendedName>
    <alternativeName>
        <fullName evidence="5 6">5-(carboxyamino)imidazole ribonucleotide synthetase</fullName>
    </alternativeName>
</protein>
<gene>
    <name evidence="5 6 9" type="primary">purK</name>
    <name evidence="9" type="ORF">Pla111_20460</name>
</gene>
<evidence type="ECO:0000256" key="2">
    <source>
        <dbReference type="ARBA" id="ARBA00022741"/>
    </source>
</evidence>
<dbReference type="InterPro" id="IPR040686">
    <property type="entry name" value="PurK_C"/>
</dbReference>
<feature type="binding site" evidence="5">
    <location>
        <begin position="180"/>
        <end position="186"/>
    </location>
    <ligand>
        <name>ATP</name>
        <dbReference type="ChEBI" id="CHEBI:30616"/>
    </ligand>
</feature>
<dbReference type="EC" id="6.3.4.18" evidence="5 6"/>
<sequence>MSRAQDGSARPIGQGQDASARGAQPNAAGQVPLPPGSTLGVFGGGQLGRMFVHAAQRMGYRVHVFSTHHNSPAGQAADAEHVGALTDTRSIASFALGCDAATLEFENVPTESIAIAEQHTPIRPGSHVLHTTQHRVREKTFLKRVGVPVGAFAAVHSLAELRAAAATIGLPAVLKTAQMGYDGKGQLVLRDAGELADAWQTLGPGDGILEAFIPFEREVSVLVARGLDGQTALYGPIENAHAQHILDVSVLPARGLTSATSAAARQIATTVAEGLDAVGLLCVELFVLPDGGLLVNEIAPRPHNSGHLTIEGCQTSQFEQQVRAVCGLPLGSSESLAPAAMANLLGDVWQRGEPRWEAALMAGAHLHLYGKDAPRAGRKMGHLTYLGTTSQAAHDGALAARAALYSDPQEA</sequence>
<organism evidence="9 10">
    <name type="scientific">Botrimarina hoheduenensis</name>
    <dbReference type="NCBI Taxonomy" id="2528000"/>
    <lineage>
        <taxon>Bacteria</taxon>
        <taxon>Pseudomonadati</taxon>
        <taxon>Planctomycetota</taxon>
        <taxon>Planctomycetia</taxon>
        <taxon>Pirellulales</taxon>
        <taxon>Lacipirellulaceae</taxon>
        <taxon>Botrimarina</taxon>
    </lineage>
</organism>
<dbReference type="GO" id="GO:0034028">
    <property type="term" value="F:5-(carboxyamino)imidazole ribonucleotide synthase activity"/>
    <property type="evidence" value="ECO:0007669"/>
    <property type="project" value="UniProtKB-UniRule"/>
</dbReference>
<dbReference type="UniPathway" id="UPA00074">
    <property type="reaction ID" value="UER00942"/>
</dbReference>
<dbReference type="NCBIfam" id="NF004677">
    <property type="entry name" value="PRK06019.1-3"/>
    <property type="match status" value="1"/>
</dbReference>
<dbReference type="Pfam" id="PF17769">
    <property type="entry name" value="PurK_C"/>
    <property type="match status" value="1"/>
</dbReference>
<dbReference type="FunFam" id="3.30.470.20:FF:000029">
    <property type="entry name" value="N5-carboxyaminoimidazole ribonucleotide synthase"/>
    <property type="match status" value="1"/>
</dbReference>
<evidence type="ECO:0000259" key="8">
    <source>
        <dbReference type="PROSITE" id="PS50975"/>
    </source>
</evidence>
<evidence type="ECO:0000313" key="10">
    <source>
        <dbReference type="Proteomes" id="UP000318995"/>
    </source>
</evidence>
<dbReference type="Pfam" id="PF02222">
    <property type="entry name" value="ATP-grasp"/>
    <property type="match status" value="1"/>
</dbReference>
<keyword evidence="2 5" id="KW-0547">Nucleotide-binding</keyword>
<comment type="pathway">
    <text evidence="5 6">Purine metabolism; IMP biosynthesis via de novo pathway; 5-amino-1-(5-phospho-D-ribosyl)imidazole-4-carboxylate from 5-amino-1-(5-phospho-D-ribosyl)imidazole (N5-CAIR route): step 1/2.</text>
</comment>
<dbReference type="NCBIfam" id="TIGR01161">
    <property type="entry name" value="purK"/>
    <property type="match status" value="1"/>
</dbReference>
<dbReference type="InterPro" id="IPR011054">
    <property type="entry name" value="Rudment_hybrid_motif"/>
</dbReference>
<evidence type="ECO:0000256" key="6">
    <source>
        <dbReference type="RuleBase" id="RU361200"/>
    </source>
</evidence>
<dbReference type="HAMAP" id="MF_01928">
    <property type="entry name" value="PurK"/>
    <property type="match status" value="1"/>
</dbReference>
<dbReference type="GO" id="GO:0046872">
    <property type="term" value="F:metal ion binding"/>
    <property type="evidence" value="ECO:0007669"/>
    <property type="project" value="InterPro"/>
</dbReference>
<feature type="binding site" evidence="5">
    <location>
        <begin position="296"/>
        <end position="297"/>
    </location>
    <ligand>
        <name>ATP</name>
        <dbReference type="ChEBI" id="CHEBI:30616"/>
    </ligand>
</feature>
<comment type="subunit">
    <text evidence="5 6">Homodimer.</text>
</comment>
<feature type="domain" description="ATP-grasp" evidence="8">
    <location>
        <begin position="139"/>
        <end position="326"/>
    </location>
</feature>
<evidence type="ECO:0000256" key="3">
    <source>
        <dbReference type="ARBA" id="ARBA00022755"/>
    </source>
</evidence>
<reference evidence="9 10" key="1">
    <citation type="submission" date="2019-02" db="EMBL/GenBank/DDBJ databases">
        <title>Deep-cultivation of Planctomycetes and their phenomic and genomic characterization uncovers novel biology.</title>
        <authorList>
            <person name="Wiegand S."/>
            <person name="Jogler M."/>
            <person name="Boedeker C."/>
            <person name="Pinto D."/>
            <person name="Vollmers J."/>
            <person name="Rivas-Marin E."/>
            <person name="Kohn T."/>
            <person name="Peeters S.H."/>
            <person name="Heuer A."/>
            <person name="Rast P."/>
            <person name="Oberbeckmann S."/>
            <person name="Bunk B."/>
            <person name="Jeske O."/>
            <person name="Meyerdierks A."/>
            <person name="Storesund J.E."/>
            <person name="Kallscheuer N."/>
            <person name="Luecker S."/>
            <person name="Lage O.M."/>
            <person name="Pohl T."/>
            <person name="Merkel B.J."/>
            <person name="Hornburger P."/>
            <person name="Mueller R.-W."/>
            <person name="Bruemmer F."/>
            <person name="Labrenz M."/>
            <person name="Spormann A.M."/>
            <person name="Op Den Camp H."/>
            <person name="Overmann J."/>
            <person name="Amann R."/>
            <person name="Jetten M.S.M."/>
            <person name="Mascher T."/>
            <person name="Medema M.H."/>
            <person name="Devos D.P."/>
            <person name="Kaster A.-K."/>
            <person name="Ovreas L."/>
            <person name="Rohde M."/>
            <person name="Galperin M.Y."/>
            <person name="Jogler C."/>
        </authorList>
    </citation>
    <scope>NUCLEOTIDE SEQUENCE [LARGE SCALE GENOMIC DNA]</scope>
    <source>
        <strain evidence="9 10">Pla111</strain>
    </source>
</reference>
<dbReference type="AlphaFoldDB" id="A0A5C5W8L3"/>
<dbReference type="EMBL" id="SJPH01000003">
    <property type="protein sequence ID" value="TWT46944.1"/>
    <property type="molecule type" value="Genomic_DNA"/>
</dbReference>
<dbReference type="NCBIfam" id="NF004679">
    <property type="entry name" value="PRK06019.1-5"/>
    <property type="match status" value="1"/>
</dbReference>
<dbReference type="InterPro" id="IPR013815">
    <property type="entry name" value="ATP_grasp_subdomain_1"/>
</dbReference>
<dbReference type="Pfam" id="PF22660">
    <property type="entry name" value="RS_preATP-grasp-like"/>
    <property type="match status" value="1"/>
</dbReference>
<dbReference type="FunFam" id="3.30.1490.20:FF:000015">
    <property type="entry name" value="N5-carboxyaminoimidazole ribonucleotide synthase"/>
    <property type="match status" value="1"/>
</dbReference>
<dbReference type="SUPFAM" id="SSF52440">
    <property type="entry name" value="PreATP-grasp domain"/>
    <property type="match status" value="1"/>
</dbReference>
<accession>A0A5C5W8L3</accession>
<dbReference type="GO" id="GO:0005524">
    <property type="term" value="F:ATP binding"/>
    <property type="evidence" value="ECO:0007669"/>
    <property type="project" value="UniProtKB-UniRule"/>
</dbReference>
<feature type="binding site" evidence="5">
    <location>
        <position position="135"/>
    </location>
    <ligand>
        <name>ATP</name>
        <dbReference type="ChEBI" id="CHEBI:30616"/>
    </ligand>
</feature>
<dbReference type="PROSITE" id="PS00065">
    <property type="entry name" value="D_2_HYDROXYACID_DH_1"/>
    <property type="match status" value="1"/>
</dbReference>
<dbReference type="RefSeq" id="WP_231930907.1">
    <property type="nucleotide sequence ID" value="NZ_SJPH01000003.1"/>
</dbReference>
<evidence type="ECO:0000256" key="1">
    <source>
        <dbReference type="ARBA" id="ARBA00022598"/>
    </source>
</evidence>
<dbReference type="Proteomes" id="UP000318995">
    <property type="component" value="Unassembled WGS sequence"/>
</dbReference>
<feature type="binding site" evidence="5">
    <location>
        <begin position="210"/>
        <end position="213"/>
    </location>
    <ligand>
        <name>ATP</name>
        <dbReference type="ChEBI" id="CHEBI:30616"/>
    </ligand>
</feature>
<comment type="similarity">
    <text evidence="5 6">Belongs to the PurK/PurT family.</text>
</comment>
<dbReference type="InterPro" id="IPR011761">
    <property type="entry name" value="ATP-grasp"/>
</dbReference>
<comment type="caution">
    <text evidence="9">The sequence shown here is derived from an EMBL/GenBank/DDBJ whole genome shotgun (WGS) entry which is preliminary data.</text>
</comment>
<name>A0A5C5W8L3_9BACT</name>
<feature type="region of interest" description="Disordered" evidence="7">
    <location>
        <begin position="1"/>
        <end position="35"/>
    </location>
</feature>
<dbReference type="Gene3D" id="3.30.470.20">
    <property type="entry name" value="ATP-grasp fold, B domain"/>
    <property type="match status" value="1"/>
</dbReference>
<feature type="binding site" evidence="5">
    <location>
        <position position="218"/>
    </location>
    <ligand>
        <name>ATP</name>
        <dbReference type="ChEBI" id="CHEBI:30616"/>
    </ligand>
</feature>
<feature type="binding site" evidence="5">
    <location>
        <position position="175"/>
    </location>
    <ligand>
        <name>ATP</name>
        <dbReference type="ChEBI" id="CHEBI:30616"/>
    </ligand>
</feature>
<dbReference type="InterPro" id="IPR054350">
    <property type="entry name" value="PurT/PurK_preATP-grasp"/>
</dbReference>
<keyword evidence="4 5" id="KW-0067">ATP-binding</keyword>
<dbReference type="InterPro" id="IPR016185">
    <property type="entry name" value="PreATP-grasp_dom_sf"/>
</dbReference>
<comment type="catalytic activity">
    <reaction evidence="5 6">
        <text>5-amino-1-(5-phospho-beta-D-ribosyl)imidazole + hydrogencarbonate + ATP = 5-carboxyamino-1-(5-phospho-D-ribosyl)imidazole + ADP + phosphate + 2 H(+)</text>
        <dbReference type="Rhea" id="RHEA:19317"/>
        <dbReference type="ChEBI" id="CHEBI:15378"/>
        <dbReference type="ChEBI" id="CHEBI:17544"/>
        <dbReference type="ChEBI" id="CHEBI:30616"/>
        <dbReference type="ChEBI" id="CHEBI:43474"/>
        <dbReference type="ChEBI" id="CHEBI:58730"/>
        <dbReference type="ChEBI" id="CHEBI:137981"/>
        <dbReference type="ChEBI" id="CHEBI:456216"/>
        <dbReference type="EC" id="6.3.4.18"/>
    </reaction>
</comment>
<dbReference type="PROSITE" id="PS50975">
    <property type="entry name" value="ATP_GRASP"/>
    <property type="match status" value="1"/>
</dbReference>
<dbReference type="GO" id="GO:0005829">
    <property type="term" value="C:cytosol"/>
    <property type="evidence" value="ECO:0007669"/>
    <property type="project" value="TreeGrafter"/>
</dbReference>
<dbReference type="InterPro" id="IPR005875">
    <property type="entry name" value="PurK"/>
</dbReference>
<evidence type="ECO:0000313" key="9">
    <source>
        <dbReference type="EMBL" id="TWT46944.1"/>
    </source>
</evidence>
<dbReference type="SUPFAM" id="SSF56059">
    <property type="entry name" value="Glutathione synthetase ATP-binding domain-like"/>
    <property type="match status" value="1"/>
</dbReference>
<keyword evidence="1 5" id="KW-0436">Ligase</keyword>
<dbReference type="GO" id="GO:0004638">
    <property type="term" value="F:phosphoribosylaminoimidazole carboxylase activity"/>
    <property type="evidence" value="ECO:0007669"/>
    <property type="project" value="InterPro"/>
</dbReference>
<evidence type="ECO:0000256" key="4">
    <source>
        <dbReference type="ARBA" id="ARBA00022840"/>
    </source>
</evidence>
<dbReference type="InterPro" id="IPR003135">
    <property type="entry name" value="ATP-grasp_carboxylate-amine"/>
</dbReference>
<dbReference type="InterPro" id="IPR029752">
    <property type="entry name" value="D-isomer_DH_CS1"/>
</dbReference>
<comment type="function">
    <text evidence="6">Catalyzes the ATP-dependent conversion of 5-aminoimidazole ribonucleotide (AIR) and HCO(3)- to N5-carboxyaminoimidazole ribonucleotide (N5-CAIR).</text>
</comment>
<evidence type="ECO:0000256" key="7">
    <source>
        <dbReference type="SAM" id="MobiDB-lite"/>
    </source>
</evidence>
<dbReference type="Gene3D" id="3.40.50.20">
    <property type="match status" value="1"/>
</dbReference>
<keyword evidence="10" id="KW-1185">Reference proteome</keyword>
<dbReference type="SUPFAM" id="SSF51246">
    <property type="entry name" value="Rudiment single hybrid motif"/>
    <property type="match status" value="1"/>
</dbReference>
<proteinExistence type="inferred from homology"/>
<dbReference type="Gene3D" id="3.30.1490.20">
    <property type="entry name" value="ATP-grasp fold, A domain"/>
    <property type="match status" value="1"/>
</dbReference>
<dbReference type="GO" id="GO:0006189">
    <property type="term" value="P:'de novo' IMP biosynthetic process"/>
    <property type="evidence" value="ECO:0007669"/>
    <property type="project" value="UniProtKB-UniRule"/>
</dbReference>